<comment type="caution">
    <text evidence="2">The sequence shown here is derived from an EMBL/GenBank/DDBJ whole genome shotgun (WGS) entry which is preliminary data.</text>
</comment>
<dbReference type="Proteomes" id="UP000468687">
    <property type="component" value="Unassembled WGS sequence"/>
</dbReference>
<organism evidence="2 3">
    <name type="scientific">Nocardioides zeae</name>
    <dbReference type="NCBI Taxonomy" id="1457234"/>
    <lineage>
        <taxon>Bacteria</taxon>
        <taxon>Bacillati</taxon>
        <taxon>Actinomycetota</taxon>
        <taxon>Actinomycetes</taxon>
        <taxon>Propionibacteriales</taxon>
        <taxon>Nocardioidaceae</taxon>
        <taxon>Nocardioides</taxon>
    </lineage>
</organism>
<feature type="region of interest" description="Disordered" evidence="1">
    <location>
        <begin position="68"/>
        <end position="93"/>
    </location>
</feature>
<protein>
    <submittedName>
        <fullName evidence="2">Uncharacterized protein</fullName>
    </submittedName>
</protein>
<evidence type="ECO:0000313" key="3">
    <source>
        <dbReference type="Proteomes" id="UP000468687"/>
    </source>
</evidence>
<evidence type="ECO:0000256" key="1">
    <source>
        <dbReference type="SAM" id="MobiDB-lite"/>
    </source>
</evidence>
<name>A0A6P0HP46_9ACTN</name>
<proteinExistence type="predicted"/>
<sequence>MRAIFFDPDAADAAVARLRRDGYDAVVERERLAGEDDDEDQPWAVVSDAPPFVLEVVCDDLDGWFDAEEAQPVAPPPPLVLPTAPKRIKRPQQ</sequence>
<evidence type="ECO:0000313" key="2">
    <source>
        <dbReference type="EMBL" id="NEN80014.1"/>
    </source>
</evidence>
<gene>
    <name evidence="2" type="ORF">G3T38_17245</name>
</gene>
<dbReference type="RefSeq" id="WP_163773566.1">
    <property type="nucleotide sequence ID" value="NZ_JAAGXA010000013.1"/>
</dbReference>
<reference evidence="2 3" key="1">
    <citation type="journal article" date="2014" name="Int. J. Syst. Evol. Microbiol.">
        <title>Nocardioides zeae sp. nov., isolated from the stem of Zea mays.</title>
        <authorList>
            <person name="Glaeser S.P."/>
            <person name="McInroy J.A."/>
            <person name="Busse H.J."/>
            <person name="Kampfer P."/>
        </authorList>
    </citation>
    <scope>NUCLEOTIDE SEQUENCE [LARGE SCALE GENOMIC DNA]</scope>
    <source>
        <strain evidence="2 3">JCM 30728</strain>
    </source>
</reference>
<dbReference type="EMBL" id="JAAGXA010000013">
    <property type="protein sequence ID" value="NEN80014.1"/>
    <property type="molecule type" value="Genomic_DNA"/>
</dbReference>
<dbReference type="AlphaFoldDB" id="A0A6P0HP46"/>
<keyword evidence="3" id="KW-1185">Reference proteome</keyword>
<accession>A0A6P0HP46</accession>